<comment type="caution">
    <text evidence="2">The sequence shown here is derived from an EMBL/GenBank/DDBJ whole genome shotgun (WGS) entry which is preliminary data.</text>
</comment>
<accession>A0A4Q7NRW0</accession>
<name>A0A4Q7NRW0_9ACTN</name>
<dbReference type="SUPFAM" id="SSF53300">
    <property type="entry name" value="vWA-like"/>
    <property type="match status" value="1"/>
</dbReference>
<keyword evidence="3" id="KW-1185">Reference proteome</keyword>
<dbReference type="PANTHER" id="PTHR33608:SF6">
    <property type="entry name" value="BLL2464 PROTEIN"/>
    <property type="match status" value="1"/>
</dbReference>
<dbReference type="PANTHER" id="PTHR33608">
    <property type="entry name" value="BLL2464 PROTEIN"/>
    <property type="match status" value="1"/>
</dbReference>
<gene>
    <name evidence="2" type="ORF">EV189_1425</name>
</gene>
<dbReference type="InterPro" id="IPR002881">
    <property type="entry name" value="DUF58"/>
</dbReference>
<dbReference type="Gene3D" id="3.40.50.410">
    <property type="entry name" value="von Willebrand factor, type A domain"/>
    <property type="match status" value="1"/>
</dbReference>
<dbReference type="InterPro" id="IPR036465">
    <property type="entry name" value="vWFA_dom_sf"/>
</dbReference>
<evidence type="ECO:0000313" key="2">
    <source>
        <dbReference type="EMBL" id="RZS89654.1"/>
    </source>
</evidence>
<proteinExistence type="predicted"/>
<dbReference type="EMBL" id="SGXD01000002">
    <property type="protein sequence ID" value="RZS89654.1"/>
    <property type="molecule type" value="Genomic_DNA"/>
</dbReference>
<dbReference type="RefSeq" id="WP_165400168.1">
    <property type="nucleotide sequence ID" value="NZ_SGXD01000002.1"/>
</dbReference>
<evidence type="ECO:0000259" key="1">
    <source>
        <dbReference type="Pfam" id="PF01882"/>
    </source>
</evidence>
<reference evidence="2 3" key="1">
    <citation type="submission" date="2019-02" db="EMBL/GenBank/DDBJ databases">
        <title>Genomic Encyclopedia of Type Strains, Phase IV (KMG-IV): sequencing the most valuable type-strain genomes for metagenomic binning, comparative biology and taxonomic classification.</title>
        <authorList>
            <person name="Goeker M."/>
        </authorList>
    </citation>
    <scope>NUCLEOTIDE SEQUENCE [LARGE SCALE GENOMIC DNA]</scope>
    <source>
        <strain evidence="2 3">DSM 45622</strain>
    </source>
</reference>
<organism evidence="2 3">
    <name type="scientific">Motilibacter rhizosphaerae</name>
    <dbReference type="NCBI Taxonomy" id="598652"/>
    <lineage>
        <taxon>Bacteria</taxon>
        <taxon>Bacillati</taxon>
        <taxon>Actinomycetota</taxon>
        <taxon>Actinomycetes</taxon>
        <taxon>Motilibacterales</taxon>
        <taxon>Motilibacteraceae</taxon>
        <taxon>Motilibacter</taxon>
    </lineage>
</organism>
<dbReference type="Proteomes" id="UP000293638">
    <property type="component" value="Unassembled WGS sequence"/>
</dbReference>
<dbReference type="AlphaFoldDB" id="A0A4Q7NRW0"/>
<dbReference type="Pfam" id="PF01882">
    <property type="entry name" value="DUF58"/>
    <property type="match status" value="1"/>
</dbReference>
<feature type="domain" description="DUF58" evidence="1">
    <location>
        <begin position="51"/>
        <end position="264"/>
    </location>
</feature>
<sequence length="317" mass="34066">MSSRSLELPPPPLVPAATVRRLTLQVSRRLDGILQGEHLGHLPGLGSEAADVRTYEPGDDPRRIDWAVTARTGETAVRTTTAERELETLLVVDLGASMSFGTRTAEKREVGIAVAAAFLHLAKGPGDRVGALLVTQDGLRALPPRGGSAGAYATLSALLRQPRATGAGDEPRLAAALAQAAARQRRRGLVVVVSDLLEPVDEWAPALRRLGARQDVVVAQVVDRRERELPAAGVLRLVDPDSGREVDVATTAKTRARYAELVEERLRQQAAAVRGAHAGHLLVRTEDDWLPQLARFLVRRRRVRSGAARAGDRTAGL</sequence>
<evidence type="ECO:0000313" key="3">
    <source>
        <dbReference type="Proteomes" id="UP000293638"/>
    </source>
</evidence>
<protein>
    <submittedName>
        <fullName evidence="2">Uncharacterized protein DUF58</fullName>
    </submittedName>
</protein>